<dbReference type="InterPro" id="IPR050091">
    <property type="entry name" value="PKS_NRPS_Biosynth_Enz"/>
</dbReference>
<dbReference type="PROSITE" id="PS50075">
    <property type="entry name" value="CARRIER"/>
    <property type="match status" value="1"/>
</dbReference>
<dbReference type="InterPro" id="IPR016035">
    <property type="entry name" value="Acyl_Trfase/lysoPLipase"/>
</dbReference>
<keyword evidence="5" id="KW-0175">Coiled coil</keyword>
<dbReference type="InterPro" id="IPR013968">
    <property type="entry name" value="PKS_KR"/>
</dbReference>
<feature type="coiled-coil region" evidence="5">
    <location>
        <begin position="9"/>
        <end position="36"/>
    </location>
</feature>
<dbReference type="SMART" id="SM00822">
    <property type="entry name" value="PKS_KR"/>
    <property type="match status" value="1"/>
</dbReference>
<dbReference type="RefSeq" id="WP_272089662.1">
    <property type="nucleotide sequence ID" value="NZ_JAQNDL010000003.1"/>
</dbReference>
<feature type="active site" description="Proton acceptor; for dehydratase activity" evidence="4">
    <location>
        <position position="963"/>
    </location>
</feature>
<feature type="region of interest" description="C-terminal hotdog fold" evidence="4">
    <location>
        <begin position="1155"/>
        <end position="1299"/>
    </location>
</feature>
<dbReference type="Gene3D" id="3.10.129.110">
    <property type="entry name" value="Polyketide synthase dehydratase"/>
    <property type="match status" value="1"/>
</dbReference>
<dbReference type="InterPro" id="IPR001227">
    <property type="entry name" value="Ac_transferase_dom_sf"/>
</dbReference>
<feature type="domain" description="PKS/mFAS DH" evidence="9">
    <location>
        <begin position="930"/>
        <end position="1299"/>
    </location>
</feature>
<evidence type="ECO:0000256" key="6">
    <source>
        <dbReference type="SAM" id="MobiDB-lite"/>
    </source>
</evidence>
<dbReference type="SMART" id="SM00823">
    <property type="entry name" value="PKS_PP"/>
    <property type="match status" value="1"/>
</dbReference>
<dbReference type="InterPro" id="IPR049551">
    <property type="entry name" value="PKS_DH_C"/>
</dbReference>
<dbReference type="Proteomes" id="UP001221686">
    <property type="component" value="Unassembled WGS sequence"/>
</dbReference>
<dbReference type="InterPro" id="IPR020841">
    <property type="entry name" value="PKS_Beta-ketoAc_synthase_dom"/>
</dbReference>
<dbReference type="Pfam" id="PF00698">
    <property type="entry name" value="Acyl_transf_1"/>
    <property type="match status" value="1"/>
</dbReference>
<dbReference type="InterPro" id="IPR014031">
    <property type="entry name" value="Ketoacyl_synth_C"/>
</dbReference>
<dbReference type="Pfam" id="PF14765">
    <property type="entry name" value="PS-DH"/>
    <property type="match status" value="1"/>
</dbReference>
<dbReference type="SMART" id="SM00825">
    <property type="entry name" value="PKS_KS"/>
    <property type="match status" value="1"/>
</dbReference>
<reference evidence="10 11" key="1">
    <citation type="submission" date="2022-11" db="EMBL/GenBank/DDBJ databases">
        <title>Minimal conservation of predation-associated metabolite biosynthetic gene clusters underscores biosynthetic potential of Myxococcota including descriptions for ten novel species: Archangium lansinium sp. nov., Myxococcus landrumus sp. nov., Nannocystis bai.</title>
        <authorList>
            <person name="Ahearne A."/>
            <person name="Stevens C."/>
            <person name="Dowd S."/>
        </authorList>
    </citation>
    <scope>NUCLEOTIDE SEQUENCE [LARGE SCALE GENOMIC DNA]</scope>
    <source>
        <strain evidence="10 11">BB15-2</strain>
    </source>
</reference>
<evidence type="ECO:0000313" key="10">
    <source>
        <dbReference type="EMBL" id="MDC0721162.1"/>
    </source>
</evidence>
<evidence type="ECO:0000256" key="1">
    <source>
        <dbReference type="ARBA" id="ARBA00022450"/>
    </source>
</evidence>
<dbReference type="PROSITE" id="PS52004">
    <property type="entry name" value="KS3_2"/>
    <property type="match status" value="1"/>
</dbReference>
<dbReference type="InterPro" id="IPR032821">
    <property type="entry name" value="PKS_assoc"/>
</dbReference>
<name>A0ABT5E5N6_9BACT</name>
<dbReference type="PROSITE" id="PS00606">
    <property type="entry name" value="KS3_1"/>
    <property type="match status" value="1"/>
</dbReference>
<feature type="compositionally biased region" description="Polar residues" evidence="6">
    <location>
        <begin position="1021"/>
        <end position="1062"/>
    </location>
</feature>
<dbReference type="SMART" id="SM00826">
    <property type="entry name" value="PKS_DH"/>
    <property type="match status" value="1"/>
</dbReference>
<dbReference type="InterPro" id="IPR003560">
    <property type="entry name" value="DHB_DH"/>
</dbReference>
<dbReference type="Gene3D" id="1.10.1200.10">
    <property type="entry name" value="ACP-like"/>
    <property type="match status" value="1"/>
</dbReference>
<dbReference type="InterPro" id="IPR016039">
    <property type="entry name" value="Thiolase-like"/>
</dbReference>
<dbReference type="InterPro" id="IPR036736">
    <property type="entry name" value="ACP-like_sf"/>
</dbReference>
<keyword evidence="3" id="KW-0808">Transferase</keyword>
<protein>
    <submittedName>
        <fullName evidence="10">Type I polyketide synthase</fullName>
    </submittedName>
</protein>
<evidence type="ECO:0000259" key="7">
    <source>
        <dbReference type="PROSITE" id="PS50075"/>
    </source>
</evidence>
<dbReference type="Pfam" id="PF00550">
    <property type="entry name" value="PP-binding"/>
    <property type="match status" value="1"/>
</dbReference>
<dbReference type="InterPro" id="IPR042104">
    <property type="entry name" value="PKS_dehydratase_sf"/>
</dbReference>
<dbReference type="InterPro" id="IPR014030">
    <property type="entry name" value="Ketoacyl_synth_N"/>
</dbReference>
<feature type="region of interest" description="N-terminal hotdog fold" evidence="4">
    <location>
        <begin position="930"/>
        <end position="1141"/>
    </location>
</feature>
<dbReference type="CDD" id="cd00833">
    <property type="entry name" value="PKS"/>
    <property type="match status" value="1"/>
</dbReference>
<dbReference type="Gene3D" id="3.40.47.10">
    <property type="match status" value="1"/>
</dbReference>
<dbReference type="Pfam" id="PF08659">
    <property type="entry name" value="KR"/>
    <property type="match status" value="1"/>
</dbReference>
<evidence type="ECO:0000256" key="4">
    <source>
        <dbReference type="PROSITE-ProRule" id="PRU01363"/>
    </source>
</evidence>
<comment type="caution">
    <text evidence="10">The sequence shown here is derived from an EMBL/GenBank/DDBJ whole genome shotgun (WGS) entry which is preliminary data.</text>
</comment>
<dbReference type="InterPro" id="IPR049552">
    <property type="entry name" value="PKS_DH_N"/>
</dbReference>
<dbReference type="PANTHER" id="PTHR43775">
    <property type="entry name" value="FATTY ACID SYNTHASE"/>
    <property type="match status" value="1"/>
</dbReference>
<keyword evidence="2" id="KW-0597">Phosphoprotein</keyword>
<dbReference type="CDD" id="cd08955">
    <property type="entry name" value="KR_2_FAS_SDR_x"/>
    <property type="match status" value="1"/>
</dbReference>
<dbReference type="InterPro" id="IPR009081">
    <property type="entry name" value="PP-bd_ACP"/>
</dbReference>
<proteinExistence type="predicted"/>
<evidence type="ECO:0000259" key="8">
    <source>
        <dbReference type="PROSITE" id="PS52004"/>
    </source>
</evidence>
<dbReference type="SMART" id="SM00827">
    <property type="entry name" value="PKS_AT"/>
    <property type="match status" value="1"/>
</dbReference>
<feature type="region of interest" description="Disordered" evidence="6">
    <location>
        <begin position="1019"/>
        <end position="1062"/>
    </location>
</feature>
<dbReference type="SUPFAM" id="SSF55048">
    <property type="entry name" value="Probable ACP-binding domain of malonyl-CoA ACP transacylase"/>
    <property type="match status" value="1"/>
</dbReference>
<dbReference type="InterPro" id="IPR020806">
    <property type="entry name" value="PKS_PP-bd"/>
</dbReference>
<accession>A0ABT5E5N6</accession>
<dbReference type="Pfam" id="PF00109">
    <property type="entry name" value="ketoacyl-synt"/>
    <property type="match status" value="1"/>
</dbReference>
<dbReference type="InterPro" id="IPR014043">
    <property type="entry name" value="Acyl_transferase_dom"/>
</dbReference>
<dbReference type="PRINTS" id="PR01397">
    <property type="entry name" value="DHBDHDRGNASE"/>
</dbReference>
<dbReference type="Gene3D" id="3.40.50.720">
    <property type="entry name" value="NAD(P)-binding Rossmann-like Domain"/>
    <property type="match status" value="1"/>
</dbReference>
<dbReference type="SMART" id="SM01294">
    <property type="entry name" value="PKS_PP_betabranch"/>
    <property type="match status" value="1"/>
</dbReference>
<evidence type="ECO:0000259" key="9">
    <source>
        <dbReference type="PROSITE" id="PS52019"/>
    </source>
</evidence>
<dbReference type="Gene3D" id="3.10.129.10">
    <property type="entry name" value="Hotdog Thioesterase"/>
    <property type="match status" value="1"/>
</dbReference>
<keyword evidence="1" id="KW-0596">Phosphopantetheine</keyword>
<dbReference type="InterPro" id="IPR020807">
    <property type="entry name" value="PKS_DH"/>
</dbReference>
<evidence type="ECO:0000256" key="3">
    <source>
        <dbReference type="ARBA" id="ARBA00022679"/>
    </source>
</evidence>
<feature type="active site" description="Proton donor; for dehydratase activity" evidence="4">
    <location>
        <position position="1216"/>
    </location>
</feature>
<dbReference type="Gene3D" id="3.30.70.3290">
    <property type="match status" value="1"/>
</dbReference>
<organism evidence="10 11">
    <name type="scientific">Nannocystis bainbridge</name>
    <dbReference type="NCBI Taxonomy" id="2995303"/>
    <lineage>
        <taxon>Bacteria</taxon>
        <taxon>Pseudomonadati</taxon>
        <taxon>Myxococcota</taxon>
        <taxon>Polyangia</taxon>
        <taxon>Nannocystales</taxon>
        <taxon>Nannocystaceae</taxon>
        <taxon>Nannocystis</taxon>
    </lineage>
</organism>
<dbReference type="Pfam" id="PF21089">
    <property type="entry name" value="PKS_DH_N"/>
    <property type="match status" value="1"/>
</dbReference>
<dbReference type="InterPro" id="IPR018201">
    <property type="entry name" value="Ketoacyl_synth_AS"/>
</dbReference>
<evidence type="ECO:0000313" key="11">
    <source>
        <dbReference type="Proteomes" id="UP001221686"/>
    </source>
</evidence>
<dbReference type="Pfam" id="PF02801">
    <property type="entry name" value="Ketoacyl-synt_C"/>
    <property type="match status" value="1"/>
</dbReference>
<evidence type="ECO:0000256" key="2">
    <source>
        <dbReference type="ARBA" id="ARBA00022553"/>
    </source>
</evidence>
<gene>
    <name evidence="10" type="ORF">POL25_29925</name>
</gene>
<dbReference type="SUPFAM" id="SSF51735">
    <property type="entry name" value="NAD(P)-binding Rossmann-fold domains"/>
    <property type="match status" value="2"/>
</dbReference>
<dbReference type="EMBL" id="JAQNDL010000003">
    <property type="protein sequence ID" value="MDC0721162.1"/>
    <property type="molecule type" value="Genomic_DNA"/>
</dbReference>
<dbReference type="PANTHER" id="PTHR43775:SF37">
    <property type="entry name" value="SI:DKEY-61P9.11"/>
    <property type="match status" value="1"/>
</dbReference>
<dbReference type="InterPro" id="IPR049900">
    <property type="entry name" value="PKS_mFAS_DH"/>
</dbReference>
<dbReference type="SUPFAM" id="SSF53901">
    <property type="entry name" value="Thiolase-like"/>
    <property type="match status" value="1"/>
</dbReference>
<feature type="domain" description="Ketosynthase family 3 (KS3)" evidence="8">
    <location>
        <begin position="31"/>
        <end position="457"/>
    </location>
</feature>
<dbReference type="Pfam" id="PF16197">
    <property type="entry name" value="KAsynt_C_assoc"/>
    <property type="match status" value="1"/>
</dbReference>
<evidence type="ECO:0000256" key="5">
    <source>
        <dbReference type="SAM" id="Coils"/>
    </source>
</evidence>
<feature type="domain" description="Carrier" evidence="7">
    <location>
        <begin position="1769"/>
        <end position="1843"/>
    </location>
</feature>
<dbReference type="PROSITE" id="PS52019">
    <property type="entry name" value="PKS_MFAS_DH"/>
    <property type="match status" value="1"/>
</dbReference>
<keyword evidence="11" id="KW-1185">Reference proteome</keyword>
<sequence>MTTPELSPLKQALLALERLQARVDELERGRSEAVAIVGVGCRLPGGVDDADALWHLLRAGGTTQVEVPADRWDIAALHDPDPAAPGKVASRYGHFLRDVAGFDAAFFGVSPREAERIDPQHRVLAEVAWEALEDAGVATAALAGTRTGVFAGIMSSEYASLLADGDPTAIDTYWLTGNEMSFAPGRIAYLLGLQGPCLAIDTACSSSLVAVHQACRSLRAGECDLALAGGVSLVISPALTIALSKSRVMAQDGLCKTFDAGADGLGRGEGAAMIVLRRLADAERDGDRIVAVIRGSAINHDGASGGLTVPSGAAQEALIRAALADARIEPRQIGYHEAHGTGTELGDLIETRAIAAALGPGRDASAPLRLGALKANIGHLDAAAGIAGLIKAALVVSRREFPPHPTLQARNRHVPWDSHAMTVPTAAAAWPDEGRPRFASVSAFGLSGINAHVVLAEPPPGPSPTASVDRRAQLLVLSARSPQALQAQARAFAALLEADDAPPLAALAAAAAVRRDAHEHRLAIVGAATDALATSLRGFADGHAHADCQVARARPRPRSRVVFVFPGQGSQWLGMGRQLLADEPVFRAALAEADVAVRRFTGWSPSQVLAGDPEAPALAAIDVVQPTLFAVSLALAALWRSWGVEPDVVVGHSMGEVAAACVAGALSLDDAAQVICERSRLMRRLGGQGAMAAVELAAADIAPALARLGGRVTVAAINGPRSTVIAGDPAAIDVLLEEWQAREVFCRRVKVEVASHSPMVDPLRDDLRRALAGIRPRAGAVPLHSTVTGARIHGAELDAAYWWRNLRDPVRFAPVIEHLLGDGHDVLLEVSPHPVVLPFLAAMAAEAHAREPGDGPALALASLRRDQDERAALLGGLAAMHVHGHPLAWQRLWPGPTAHVALPRYPWQRQRHWLPTARRRPRDGEARREHPLLGTRFSASIATPTQFWQAELAGDDPSWLVDHKVQGATVLPGAATLEMALAAADMSLGTGPWQLTEVAFSTALVLTDDAPRQVQVALTRESASITDRSDSTASNNLTTDSTASTKHIDSTASNNLATGSSASNNLARTVSTASNNLATDSAASNNLSASINLSTDSSASTNLATDPPASIGARVQLASREGDGPWIIHATARVTRSDTQVPPVPDLVEVRARCRESLSGDAFYAALARQGLDYGPAFRGVQSLVHGPGEALAELRLSPALVATADRHQIHPALLDAGLHTILAALPDGLRASGPALPIAAERVRLHARPGATLTSHVRLRPGAGEFATADITLLNGGGVVVAEIVGLRVQRLEARAQPAAFAVEWESTAKTGEPVPSDIHGRWLLVGDDHDLAPLTAALTRHGERVTTLGFDRLGDLALAGDPLRGVVCQLPRRADDLGERGYLGALATVQALVRNDITPRLWLVTRHAQSTGDLPDPPAAMAWGLGRTVAYEHPELRCTRVDLHDDVVDDLARELLADRDDDEVVLARDGRRVARIVQRPLPPPAVVTARADATYLLTGGLGGLGLEAARWLVQAGARHLVLVGRSGVGSDAQVEAIAGLAAAGAQVVVERADIAEPAELARVLASMRLHMPPLAGVVHAAGVLHDGLVVDQDRERLQAVFAPKVRGAWNLHQATRDLPLDWFVLYSSASSLFGSPGQANYAAANAFVDALALHRRAAGLPALAIHWGAFADVGLAAARSDRGARLAGRGMASLDPATSGPLLGRLIAAGETLLGVAAFDPARWLEYHPQIAGSGLFARLREQSRATEASPDLQAALVAADPPGRARLCEQLLREQAAQVLRLAPSQIDHESSLKHHGVDSLMAIELKNRVHARTGVRLPVVSFLQGTTLRQLGRELAERWTEARLVEAMRDRGDTAGVADEWEVTRL</sequence>
<dbReference type="Gene3D" id="3.40.366.10">
    <property type="entry name" value="Malonyl-Coenzyme A Acyl Carrier Protein, domain 2"/>
    <property type="match status" value="1"/>
</dbReference>
<dbReference type="SUPFAM" id="SSF47336">
    <property type="entry name" value="ACP-like"/>
    <property type="match status" value="1"/>
</dbReference>
<dbReference type="SUPFAM" id="SSF52151">
    <property type="entry name" value="FabD/lysophospholipase-like"/>
    <property type="match status" value="1"/>
</dbReference>
<dbReference type="InterPro" id="IPR057326">
    <property type="entry name" value="KR_dom"/>
</dbReference>
<dbReference type="InterPro" id="IPR036291">
    <property type="entry name" value="NAD(P)-bd_dom_sf"/>
</dbReference>
<dbReference type="InterPro" id="IPR016036">
    <property type="entry name" value="Malonyl_transacylase_ACP-bd"/>
</dbReference>